<reference evidence="2 3" key="1">
    <citation type="submission" date="2009-01" db="EMBL/GenBank/DDBJ databases">
        <authorList>
            <person name="Qin X."/>
            <person name="Bachman B."/>
            <person name="Battles P."/>
            <person name="Bell A."/>
            <person name="Bess C."/>
            <person name="Bickham C."/>
            <person name="Chaboub L."/>
            <person name="Chen D."/>
            <person name="Coyle M."/>
            <person name="Deiros D.R."/>
            <person name="Dinh H."/>
            <person name="Forbes L."/>
            <person name="Fowler G."/>
            <person name="Francisco L."/>
            <person name="Fu Q."/>
            <person name="Gubbala S."/>
            <person name="Hale W."/>
            <person name="Han Y."/>
            <person name="Hemphill L."/>
            <person name="Highlander S.K."/>
            <person name="Hirani K."/>
            <person name="Hogues M."/>
            <person name="Jackson L."/>
            <person name="Jakkamsetti A."/>
            <person name="Javaid M."/>
            <person name="Jiang H."/>
            <person name="Korchina V."/>
            <person name="Kovar C."/>
            <person name="Lara F."/>
            <person name="Lee S."/>
            <person name="Mata R."/>
            <person name="Mathew T."/>
            <person name="Moen C."/>
            <person name="Morales K."/>
            <person name="Munidasa M."/>
            <person name="Nazareth L."/>
            <person name="Ngo R."/>
            <person name="Nguyen L."/>
            <person name="Okwuonu G."/>
            <person name="Ongeri F."/>
            <person name="Patil S."/>
            <person name="Petrosino J."/>
            <person name="Pham C."/>
            <person name="Pham P."/>
            <person name="Pu L.-L."/>
            <person name="Puazo M."/>
            <person name="Raj R."/>
            <person name="Reid J."/>
            <person name="Rouhana J."/>
            <person name="Saada N."/>
            <person name="Shang Y."/>
            <person name="Simmons D."/>
            <person name="Thornton R."/>
            <person name="Warren J."/>
            <person name="Weissenberger G."/>
            <person name="Zhang J."/>
            <person name="Zhang L."/>
            <person name="Zhou C."/>
            <person name="Zhu D."/>
            <person name="Muzny D."/>
            <person name="Worley K."/>
            <person name="Gibbs R."/>
        </authorList>
    </citation>
    <scope>NUCLEOTIDE SEQUENCE [LARGE SCALE GENOMIC DNA]</scope>
    <source>
        <strain evidence="2 3">DSM 16047</strain>
    </source>
</reference>
<evidence type="ECO:0000313" key="3">
    <source>
        <dbReference type="Proteomes" id="UP000005583"/>
    </source>
</evidence>
<evidence type="ECO:0008006" key="4">
    <source>
        <dbReference type="Google" id="ProtNLM"/>
    </source>
</evidence>
<gene>
    <name evidence="2" type="ORF">HMPREF0548_0175</name>
</gene>
<dbReference type="STRING" id="525365.HMPREF0548_0175"/>
<keyword evidence="1" id="KW-0732">Signal</keyword>
<comment type="caution">
    <text evidence="2">The sequence shown here is derived from an EMBL/GenBank/DDBJ whole genome shotgun (WGS) entry which is preliminary data.</text>
</comment>
<protein>
    <recommendedName>
        <fullName evidence="4">Surface layer protein A domain-containing protein</fullName>
    </recommendedName>
</protein>
<dbReference type="AlphaFoldDB" id="C2EKH9"/>
<dbReference type="PATRIC" id="fig|525365.8.peg.348"/>
<name>C2EKH9_9LACO</name>
<dbReference type="HOGENOM" id="CLU_972515_0_0_9"/>
<evidence type="ECO:0000256" key="1">
    <source>
        <dbReference type="SAM" id="SignalP"/>
    </source>
</evidence>
<dbReference type="RefSeq" id="WP_007126365.1">
    <property type="nucleotide sequence ID" value="NZ_AZFO01000013.1"/>
</dbReference>
<evidence type="ECO:0000313" key="2">
    <source>
        <dbReference type="EMBL" id="EEJ72944.1"/>
    </source>
</evidence>
<keyword evidence="3" id="KW-1185">Reference proteome</keyword>
<accession>C2EKH9</accession>
<organism evidence="2 3">
    <name type="scientific">Lactobacillus ultunensis DSM 16047</name>
    <dbReference type="NCBI Taxonomy" id="525365"/>
    <lineage>
        <taxon>Bacteria</taxon>
        <taxon>Bacillati</taxon>
        <taxon>Bacillota</taxon>
        <taxon>Bacilli</taxon>
        <taxon>Lactobacillales</taxon>
        <taxon>Lactobacillaceae</taxon>
        <taxon>Lactobacillus</taxon>
    </lineage>
</organism>
<sequence length="286" mass="31675">MRKSIKYLGIISVALFAVSPLIPADLQLSVDTVDASAKIDNDSTFIKLIKSKPYFVVQPGQDIADFENSIGLNDDDDKDQSINDITPSVGKVDLTEGVSYGRYYLAKNGEMYEYDEDAFKAGRTYVLIPNFTITDLKPGAKYTLYSNGSDGIYDNEKADEDGQLNAEFCIPIYVGQAPSNTSTSGLIPGKDFSFDANKGSSSAKSNITSGVKKTKKVGLKKVQTKQFKTKLYSAKGMVKKVLHGRKILKINGKKKIKVSHKYRVAYRVKIHFSTYYILANKLKLIK</sequence>
<feature type="signal peptide" evidence="1">
    <location>
        <begin position="1"/>
        <end position="24"/>
    </location>
</feature>
<feature type="chain" id="PRO_5039482137" description="Surface layer protein A domain-containing protein" evidence="1">
    <location>
        <begin position="25"/>
        <end position="286"/>
    </location>
</feature>
<proteinExistence type="predicted"/>
<dbReference type="EMBL" id="ACGU01000012">
    <property type="protein sequence ID" value="EEJ72944.1"/>
    <property type="molecule type" value="Genomic_DNA"/>
</dbReference>
<dbReference type="Proteomes" id="UP000005583">
    <property type="component" value="Unassembled WGS sequence"/>
</dbReference>